<dbReference type="GeneID" id="60825052"/>
<dbReference type="KEGG" id="cpau:EHF44_00325"/>
<evidence type="ECO:0000313" key="3">
    <source>
        <dbReference type="Proteomes" id="UP000270411"/>
    </source>
</evidence>
<keyword evidence="1" id="KW-1133">Transmembrane helix</keyword>
<dbReference type="OrthoDB" id="2081681at2"/>
<keyword evidence="1" id="KW-0812">Transmembrane</keyword>
<keyword evidence="2" id="KW-0614">Plasmid</keyword>
<proteinExistence type="predicted"/>
<protein>
    <submittedName>
        <fullName evidence="2">Uncharacterized protein</fullName>
    </submittedName>
</protein>
<evidence type="ECO:0000256" key="1">
    <source>
        <dbReference type="SAM" id="Phobius"/>
    </source>
</evidence>
<sequence length="153" mass="16969">MTESDFIAAAALIVSVVGTGASVLFNHRQKGVNQSQKLLNERLLAREEAEAAAEKKADVSTAFAMRGSNDRRFKVFNRGRAAARNVRIEFVDGNSILVESQVRSTFPLERLEPQCGVDLIATAHLGLAERKFQVKISWEDETGPQEKIEWPTL</sequence>
<keyword evidence="1" id="KW-0472">Membrane</keyword>
<feature type="transmembrane region" description="Helical" evidence="1">
    <location>
        <begin position="6"/>
        <end position="25"/>
    </location>
</feature>
<dbReference type="EMBL" id="CP033968">
    <property type="protein sequence ID" value="AZG11971.1"/>
    <property type="molecule type" value="Genomic_DNA"/>
</dbReference>
<evidence type="ECO:0000313" key="2">
    <source>
        <dbReference type="EMBL" id="AZG11971.1"/>
    </source>
</evidence>
<dbReference type="RefSeq" id="WP_011229422.1">
    <property type="nucleotide sequence ID" value="NZ_CP033968.1"/>
</dbReference>
<name>A0A3G8GUT2_9BURK</name>
<reference evidence="3" key="1">
    <citation type="submission" date="2018-11" db="EMBL/GenBank/DDBJ databases">
        <title>FDA dAtabase for Regulatory Grade micrObial Sequences (FDA-ARGOS): Supporting development and validation of Infectious Disease Dx tests.</title>
        <authorList>
            <person name="Goldberg B."/>
            <person name="Campos J."/>
            <person name="Tallon L."/>
            <person name="Sadzewicz L."/>
            <person name="Zhao X."/>
            <person name="Vavikolanu K."/>
            <person name="Mehta A."/>
            <person name="Aluvathingal J."/>
            <person name="Nadendla S."/>
            <person name="Geyer C."/>
            <person name="Nandy P."/>
            <person name="Yan Y."/>
            <person name="Sichtig H."/>
        </authorList>
    </citation>
    <scope>NUCLEOTIDE SEQUENCE [LARGE SCALE GENOMIC DNA]</scope>
    <source>
        <strain evidence="3">FDAARGOS_614</strain>
        <plasmid evidence="3">unnamed1</plasmid>
    </source>
</reference>
<gene>
    <name evidence="2" type="ORF">EHF44_00325</name>
</gene>
<dbReference type="AlphaFoldDB" id="A0A3G8GUT2"/>
<organism evidence="2 3">
    <name type="scientific">Cupriavidus pauculus</name>
    <dbReference type="NCBI Taxonomy" id="82633"/>
    <lineage>
        <taxon>Bacteria</taxon>
        <taxon>Pseudomonadati</taxon>
        <taxon>Pseudomonadota</taxon>
        <taxon>Betaproteobacteria</taxon>
        <taxon>Burkholderiales</taxon>
        <taxon>Burkholderiaceae</taxon>
        <taxon>Cupriavidus</taxon>
    </lineage>
</organism>
<dbReference type="Proteomes" id="UP000270411">
    <property type="component" value="Plasmid unnamed1"/>
</dbReference>
<geneLocation type="plasmid" evidence="2">
    <name>unnamed1</name>
</geneLocation>
<accession>A0A3G8GUT2</accession>